<protein>
    <submittedName>
        <fullName evidence="3">Homeobox domain-containing protein</fullName>
    </submittedName>
</protein>
<evidence type="ECO:0000313" key="3">
    <source>
        <dbReference type="WBParaSite" id="SPAL_0000917100.1"/>
    </source>
</evidence>
<evidence type="ECO:0000256" key="1">
    <source>
        <dbReference type="SAM" id="MobiDB-lite"/>
    </source>
</evidence>
<name>A0A0N5BTI9_STREA</name>
<dbReference type="Proteomes" id="UP000046392">
    <property type="component" value="Unplaced"/>
</dbReference>
<feature type="compositionally biased region" description="Polar residues" evidence="1">
    <location>
        <begin position="204"/>
        <end position="214"/>
    </location>
</feature>
<evidence type="ECO:0000313" key="2">
    <source>
        <dbReference type="Proteomes" id="UP000046392"/>
    </source>
</evidence>
<proteinExistence type="predicted"/>
<sequence length="305" mass="34503">MALDPKILMKDLCRKIMEKMDLGDLADQSQAFIQHSNMEYYPLNLLCPNINTEIRSVSTLLNHKLAVEILVPLRFEDFIKLQEIDIIYRNLFQYLLLKIPEVEDHIPDAVNKYINDEGKENSSLREVSLKTLLRINEEIIHAIKSHIGSMDEIPTPTSDGSHDSNLLSSPRMPSISSEADVHHHDAVGSGTDSNVGETPVLDGGNSNPGESQGNHEGVLPGTGSKKCRAIRFDKDTELPILEQWYKSLEGKTPSDSDFQKYASALNIIGMRKDPNMLTSDNISSWYKRRKQNERRQSYGRKQVNE</sequence>
<dbReference type="WBParaSite" id="SPAL_0000917100.1">
    <property type="protein sequence ID" value="SPAL_0000917100.1"/>
    <property type="gene ID" value="SPAL_0000917100"/>
</dbReference>
<dbReference type="AlphaFoldDB" id="A0A0N5BTI9"/>
<organism evidence="2 3">
    <name type="scientific">Strongyloides papillosus</name>
    <name type="common">Intestinal threadworm</name>
    <dbReference type="NCBI Taxonomy" id="174720"/>
    <lineage>
        <taxon>Eukaryota</taxon>
        <taxon>Metazoa</taxon>
        <taxon>Ecdysozoa</taxon>
        <taxon>Nematoda</taxon>
        <taxon>Chromadorea</taxon>
        <taxon>Rhabditida</taxon>
        <taxon>Tylenchina</taxon>
        <taxon>Panagrolaimomorpha</taxon>
        <taxon>Strongyloidoidea</taxon>
        <taxon>Strongyloididae</taxon>
        <taxon>Strongyloides</taxon>
    </lineage>
</organism>
<feature type="compositionally biased region" description="Polar residues" evidence="1">
    <location>
        <begin position="155"/>
        <end position="168"/>
    </location>
</feature>
<reference evidence="3" key="1">
    <citation type="submission" date="2017-02" db="UniProtKB">
        <authorList>
            <consortium name="WormBaseParasite"/>
        </authorList>
    </citation>
    <scope>IDENTIFICATION</scope>
</reference>
<feature type="region of interest" description="Disordered" evidence="1">
    <location>
        <begin position="273"/>
        <end position="305"/>
    </location>
</feature>
<feature type="region of interest" description="Disordered" evidence="1">
    <location>
        <begin position="150"/>
        <end position="224"/>
    </location>
</feature>
<keyword evidence="2" id="KW-1185">Reference proteome</keyword>
<accession>A0A0N5BTI9</accession>